<keyword evidence="3" id="KW-1003">Cell membrane</keyword>
<dbReference type="GO" id="GO:0015627">
    <property type="term" value="C:type II protein secretion system complex"/>
    <property type="evidence" value="ECO:0007669"/>
    <property type="project" value="InterPro"/>
</dbReference>
<evidence type="ECO:0000313" key="12">
    <source>
        <dbReference type="Proteomes" id="UP000239204"/>
    </source>
</evidence>
<evidence type="ECO:0000256" key="9">
    <source>
        <dbReference type="ARBA" id="ARBA00025772"/>
    </source>
</evidence>
<evidence type="ECO:0000256" key="2">
    <source>
        <dbReference type="ARBA" id="ARBA00021549"/>
    </source>
</evidence>
<organism evidence="11 12">
    <name type="scientific">Xanthomonas arboricola</name>
    <dbReference type="NCBI Taxonomy" id="56448"/>
    <lineage>
        <taxon>Bacteria</taxon>
        <taxon>Pseudomonadati</taxon>
        <taxon>Pseudomonadota</taxon>
        <taxon>Gammaproteobacteria</taxon>
        <taxon>Lysobacterales</taxon>
        <taxon>Lysobacteraceae</taxon>
        <taxon>Xanthomonas</taxon>
    </lineage>
</organism>
<keyword evidence="8" id="KW-0472">Membrane</keyword>
<protein>
    <recommendedName>
        <fullName evidence="2">Type II secretion system protein H</fullName>
    </recommendedName>
    <alternativeName>
        <fullName evidence="10">General secretion pathway protein H</fullName>
    </alternativeName>
</protein>
<evidence type="ECO:0000256" key="5">
    <source>
        <dbReference type="ARBA" id="ARBA00022519"/>
    </source>
</evidence>
<evidence type="ECO:0000256" key="10">
    <source>
        <dbReference type="ARBA" id="ARBA00030775"/>
    </source>
</evidence>
<accession>A0A0E3YMC4</accession>
<keyword evidence="7" id="KW-1133">Transmembrane helix</keyword>
<dbReference type="SUPFAM" id="SSF54523">
    <property type="entry name" value="Pili subunits"/>
    <property type="match status" value="1"/>
</dbReference>
<evidence type="ECO:0000256" key="7">
    <source>
        <dbReference type="ARBA" id="ARBA00022989"/>
    </source>
</evidence>
<dbReference type="Pfam" id="PF07963">
    <property type="entry name" value="N_methyl"/>
    <property type="match status" value="1"/>
</dbReference>
<evidence type="ECO:0000256" key="4">
    <source>
        <dbReference type="ARBA" id="ARBA00022481"/>
    </source>
</evidence>
<dbReference type="Proteomes" id="UP000239204">
    <property type="component" value="Unassembled WGS sequence"/>
</dbReference>
<dbReference type="OrthoDB" id="6120962at2"/>
<dbReference type="RefSeq" id="WP_046343312.1">
    <property type="nucleotide sequence ID" value="NZ_CP011256.1"/>
</dbReference>
<evidence type="ECO:0000256" key="1">
    <source>
        <dbReference type="ARBA" id="ARBA00004377"/>
    </source>
</evidence>
<evidence type="ECO:0000256" key="8">
    <source>
        <dbReference type="ARBA" id="ARBA00023136"/>
    </source>
</evidence>
<dbReference type="PROSITE" id="PS00409">
    <property type="entry name" value="PROKAR_NTER_METHYL"/>
    <property type="match status" value="1"/>
</dbReference>
<comment type="subcellular location">
    <subcellularLocation>
        <location evidence="1">Cell inner membrane</location>
        <topology evidence="1">Single-pass membrane protein</topology>
    </subcellularLocation>
</comment>
<keyword evidence="4" id="KW-0488">Methylation</keyword>
<comment type="caution">
    <text evidence="11">The sequence shown here is derived from an EMBL/GenBank/DDBJ whole genome shotgun (WGS) entry which is preliminary data.</text>
</comment>
<evidence type="ECO:0000256" key="6">
    <source>
        <dbReference type="ARBA" id="ARBA00022692"/>
    </source>
</evidence>
<dbReference type="InterPro" id="IPR045584">
    <property type="entry name" value="Pilin-like"/>
</dbReference>
<accession>A0A2S7ACI9</accession>
<dbReference type="NCBIfam" id="TIGR02532">
    <property type="entry name" value="IV_pilin_GFxxxE"/>
    <property type="match status" value="1"/>
</dbReference>
<proteinExistence type="inferred from homology"/>
<dbReference type="AlphaFoldDB" id="A0A0E3YMC4"/>
<dbReference type="GO" id="GO:0005886">
    <property type="term" value="C:plasma membrane"/>
    <property type="evidence" value="ECO:0007669"/>
    <property type="project" value="UniProtKB-SubCell"/>
</dbReference>
<keyword evidence="6" id="KW-0812">Transmembrane</keyword>
<reference evidence="11 12" key="1">
    <citation type="submission" date="2016-08" db="EMBL/GenBank/DDBJ databases">
        <title>Evolution of the type three secretion system and type three effector repertoires in Xanthomonas.</title>
        <authorList>
            <person name="Merda D."/>
            <person name="Briand M."/>
            <person name="Bosis E."/>
            <person name="Rousseau C."/>
            <person name="Portier P."/>
            <person name="Jacques M.-A."/>
            <person name="Fischer-Le Saux M."/>
        </authorList>
    </citation>
    <scope>NUCLEOTIDE SEQUENCE [LARGE SCALE GENOMIC DNA]</scope>
    <source>
        <strain evidence="11 12">CFBP 7645</strain>
    </source>
</reference>
<dbReference type="EMBL" id="MIGY01000002">
    <property type="protein sequence ID" value="PPU07447.1"/>
    <property type="molecule type" value="Genomic_DNA"/>
</dbReference>
<dbReference type="Gene3D" id="3.55.40.10">
    <property type="entry name" value="minor pseudopilin epsh domain"/>
    <property type="match status" value="1"/>
</dbReference>
<gene>
    <name evidence="11" type="ORF">XarjCFBP7645_07260</name>
</gene>
<dbReference type="GO" id="GO:0015628">
    <property type="term" value="P:protein secretion by the type II secretion system"/>
    <property type="evidence" value="ECO:0007669"/>
    <property type="project" value="InterPro"/>
</dbReference>
<sequence length="172" mass="18014">MSVVRMRGFTLIELMVTVAVLAITAAIAYPSFQGVLRSNRVAASNNEMMALLTLSRSEAIRNGQGSGICGSANGTACNGSWSAGVMAWSDANGNGSYDSGETVLRYSLGNPRLVVQGPTTGTVIAFDARGRRRAAADQQVTLQPDQCGGQPLKRSLTVNASGQIRSKKEACT</sequence>
<comment type="similarity">
    <text evidence="9">Belongs to the GSP H family.</text>
</comment>
<evidence type="ECO:0000256" key="3">
    <source>
        <dbReference type="ARBA" id="ARBA00022475"/>
    </source>
</evidence>
<name>A0A0E3YMC4_9XANT</name>
<evidence type="ECO:0000313" key="11">
    <source>
        <dbReference type="EMBL" id="PPU07447.1"/>
    </source>
</evidence>
<keyword evidence="5" id="KW-0997">Cell inner membrane</keyword>
<dbReference type="InterPro" id="IPR022346">
    <property type="entry name" value="T2SS_GspH"/>
</dbReference>
<dbReference type="InterPro" id="IPR012902">
    <property type="entry name" value="N_methyl_site"/>
</dbReference>
<dbReference type="Pfam" id="PF12019">
    <property type="entry name" value="GspH"/>
    <property type="match status" value="1"/>
</dbReference>